<reference evidence="1 2" key="1">
    <citation type="journal article" date="2016" name="Proc. Natl. Acad. Sci. U.S.A.">
        <title>Comparative genomics of biotechnologically important yeasts.</title>
        <authorList>
            <person name="Riley R."/>
            <person name="Haridas S."/>
            <person name="Wolfe K.H."/>
            <person name="Lopes M.R."/>
            <person name="Hittinger C.T."/>
            <person name="Goeker M."/>
            <person name="Salamov A.A."/>
            <person name="Wisecaver J.H."/>
            <person name="Long T.M."/>
            <person name="Calvey C.H."/>
            <person name="Aerts A.L."/>
            <person name="Barry K.W."/>
            <person name="Choi C."/>
            <person name="Clum A."/>
            <person name="Coughlan A.Y."/>
            <person name="Deshpande S."/>
            <person name="Douglass A.P."/>
            <person name="Hanson S.J."/>
            <person name="Klenk H.-P."/>
            <person name="LaButti K.M."/>
            <person name="Lapidus A."/>
            <person name="Lindquist E.A."/>
            <person name="Lipzen A.M."/>
            <person name="Meier-Kolthoff J.P."/>
            <person name="Ohm R.A."/>
            <person name="Otillar R.P."/>
            <person name="Pangilinan J.L."/>
            <person name="Peng Y."/>
            <person name="Rokas A."/>
            <person name="Rosa C.A."/>
            <person name="Scheuner C."/>
            <person name="Sibirny A.A."/>
            <person name="Slot J.C."/>
            <person name="Stielow J.B."/>
            <person name="Sun H."/>
            <person name="Kurtzman C.P."/>
            <person name="Blackwell M."/>
            <person name="Grigoriev I.V."/>
            <person name="Jeffries T.W."/>
        </authorList>
    </citation>
    <scope>NUCLEOTIDE SEQUENCE [LARGE SCALE GENOMIC DNA]</scope>
    <source>
        <strain evidence="2">ATCC 58044 / CBS 1984 / NCYC 433 / NRRL Y-366-8</strain>
    </source>
</reference>
<keyword evidence="2" id="KW-1185">Reference proteome</keyword>
<dbReference type="PANTHER" id="PTHR14614:SF130">
    <property type="entry name" value="PROTEIN-LYSINE N-METHYLTRANSFERASE EEF2KMT"/>
    <property type="match status" value="1"/>
</dbReference>
<proteinExistence type="predicted"/>
<accession>A0A1E3NVQ4</accession>
<dbReference type="PANTHER" id="PTHR14614">
    <property type="entry name" value="HEPATOCELLULAR CARCINOMA-ASSOCIATED ANTIGEN"/>
    <property type="match status" value="1"/>
</dbReference>
<dbReference type="EMBL" id="KV454215">
    <property type="protein sequence ID" value="ODQ56772.1"/>
    <property type="molecule type" value="Genomic_DNA"/>
</dbReference>
<dbReference type="Gene3D" id="3.40.50.150">
    <property type="entry name" value="Vaccinia Virus protein VP39"/>
    <property type="match status" value="1"/>
</dbReference>
<organism evidence="1 2">
    <name type="scientific">Wickerhamomyces anomalus (strain ATCC 58044 / CBS 1984 / NCYC 433 / NRRL Y-366-8)</name>
    <name type="common">Yeast</name>
    <name type="synonym">Hansenula anomala</name>
    <dbReference type="NCBI Taxonomy" id="683960"/>
    <lineage>
        <taxon>Eukaryota</taxon>
        <taxon>Fungi</taxon>
        <taxon>Dikarya</taxon>
        <taxon>Ascomycota</taxon>
        <taxon>Saccharomycotina</taxon>
        <taxon>Saccharomycetes</taxon>
        <taxon>Phaffomycetales</taxon>
        <taxon>Wickerhamomycetaceae</taxon>
        <taxon>Wickerhamomyces</taxon>
    </lineage>
</organism>
<evidence type="ECO:0000313" key="2">
    <source>
        <dbReference type="Proteomes" id="UP000094112"/>
    </source>
</evidence>
<dbReference type="OrthoDB" id="194386at2759"/>
<evidence type="ECO:0000313" key="1">
    <source>
        <dbReference type="EMBL" id="ODQ56772.1"/>
    </source>
</evidence>
<dbReference type="Proteomes" id="UP000094112">
    <property type="component" value="Unassembled WGS sequence"/>
</dbReference>
<dbReference type="GeneID" id="30202514"/>
<dbReference type="InterPro" id="IPR029063">
    <property type="entry name" value="SAM-dependent_MTases_sf"/>
</dbReference>
<dbReference type="GO" id="GO:0016279">
    <property type="term" value="F:protein-lysine N-methyltransferase activity"/>
    <property type="evidence" value="ECO:0007669"/>
    <property type="project" value="EnsemblFungi"/>
</dbReference>
<dbReference type="AlphaFoldDB" id="A0A1E3NVQ4"/>
<dbReference type="InterPro" id="IPR019410">
    <property type="entry name" value="Methyltransf_16"/>
</dbReference>
<dbReference type="Pfam" id="PF10294">
    <property type="entry name" value="Methyltransf_16"/>
    <property type="match status" value="1"/>
</dbReference>
<sequence length="291" mass="32852">MDNLLNNLRQRIPIQEISIPKELSDDELLNVLTEISQENPYYVKSFFNKLFRTDIDQDEFYELFSEVINSKPKQVTETDIITYNINGVLVKIRETPRIISGSGTTGLRTWEAALYLSLYLSNHLELVQNGNVLELGTGTGLVSLYLLKEPKLKLQDLIITDGDSALIESLSHNFKLNDISIASVNCHSLWWGKDVVPSSIDTIIAADVTYDAEVIPSLVKCIQTGLEQGAKQALIAATIRNEDTIKVFEETIVQNGLNFTIESRVRKPSELDATVWFSQLTQEIRIYKITK</sequence>
<dbReference type="SUPFAM" id="SSF53335">
    <property type="entry name" value="S-adenosyl-L-methionine-dependent methyltransferases"/>
    <property type="match status" value="1"/>
</dbReference>
<name>A0A1E3NVQ4_WICAA</name>
<dbReference type="STRING" id="683960.A0A1E3NVQ4"/>
<dbReference type="RefSeq" id="XP_019035979.1">
    <property type="nucleotide sequence ID" value="XM_019185268.1"/>
</dbReference>
<gene>
    <name evidence="1" type="ORF">WICANDRAFT_81605</name>
</gene>
<dbReference type="GO" id="GO:0005737">
    <property type="term" value="C:cytoplasm"/>
    <property type="evidence" value="ECO:0007669"/>
    <property type="project" value="TreeGrafter"/>
</dbReference>
<protein>
    <recommendedName>
        <fullName evidence="3">FAM86 N-terminal domain-containing protein</fullName>
    </recommendedName>
</protein>
<evidence type="ECO:0008006" key="3">
    <source>
        <dbReference type="Google" id="ProtNLM"/>
    </source>
</evidence>